<dbReference type="Proteomes" id="UP000029567">
    <property type="component" value="Unassembled WGS sequence"/>
</dbReference>
<gene>
    <name evidence="1" type="ORF">P245_27800</name>
</gene>
<dbReference type="EMBL" id="AWTN01000159">
    <property type="protein sequence ID" value="KGG82331.1"/>
    <property type="molecule type" value="Genomic_DNA"/>
</dbReference>
<evidence type="ECO:0000313" key="1">
    <source>
        <dbReference type="EMBL" id="KGG82331.1"/>
    </source>
</evidence>
<comment type="caution">
    <text evidence="1">The sequence shown here is derived from an EMBL/GenBank/DDBJ whole genome shotgun (WGS) entry which is preliminary data.</text>
</comment>
<proteinExistence type="predicted"/>
<protein>
    <submittedName>
        <fullName evidence="1">Uncharacterized protein</fullName>
    </submittedName>
</protein>
<sequence length="90" mass="10928">MIMRVDCMPLERRNSLILFKVFILRKEFNQELFSFSMKLFLNLYKPTILEIKSDLHDDIPITFLSFFERKKTWIVLPRIHAKKILLITQL</sequence>
<dbReference type="AlphaFoldDB" id="A0A0E3B6G5"/>
<name>A0A0E3B6G5_9BURK</name>
<evidence type="ECO:0000313" key="2">
    <source>
        <dbReference type="Proteomes" id="UP000029567"/>
    </source>
</evidence>
<reference evidence="1 2" key="1">
    <citation type="submission" date="2013-09" db="EMBL/GenBank/DDBJ databases">
        <title>High correlation between genotypes and phenotypes of environmental bacteria Comamonas testosteroni strains.</title>
        <authorList>
            <person name="Liu L."/>
            <person name="Zhu W."/>
            <person name="Xia X."/>
            <person name="Xu B."/>
            <person name="Luo M."/>
            <person name="Wang G."/>
        </authorList>
    </citation>
    <scope>NUCLEOTIDE SEQUENCE [LARGE SCALE GENOMIC DNA]</scope>
    <source>
        <strain evidence="1 2">JL14</strain>
    </source>
</reference>
<organism evidence="1 2">
    <name type="scientific">Comamonas thiooxydans</name>
    <dbReference type="NCBI Taxonomy" id="363952"/>
    <lineage>
        <taxon>Bacteria</taxon>
        <taxon>Pseudomonadati</taxon>
        <taxon>Pseudomonadota</taxon>
        <taxon>Betaproteobacteria</taxon>
        <taxon>Burkholderiales</taxon>
        <taxon>Comamonadaceae</taxon>
        <taxon>Comamonas</taxon>
    </lineage>
</organism>
<accession>A0A0E3B6G5</accession>